<dbReference type="SUPFAM" id="SSF47473">
    <property type="entry name" value="EF-hand"/>
    <property type="match status" value="1"/>
</dbReference>
<dbReference type="FunFam" id="1.10.238.10:FF:000049">
    <property type="entry name" value="Respiratory burst oxidase homolog A"/>
    <property type="match status" value="1"/>
</dbReference>
<evidence type="ECO:0000256" key="10">
    <source>
        <dbReference type="ARBA" id="ARBA00022857"/>
    </source>
</evidence>
<evidence type="ECO:0000256" key="2">
    <source>
        <dbReference type="ARBA" id="ARBA00007975"/>
    </source>
</evidence>
<evidence type="ECO:0000313" key="20">
    <source>
        <dbReference type="Proteomes" id="UP000525078"/>
    </source>
</evidence>
<dbReference type="Gene3D" id="2.40.30.10">
    <property type="entry name" value="Translation factors"/>
    <property type="match status" value="1"/>
</dbReference>
<dbReference type="InterPro" id="IPR018247">
    <property type="entry name" value="EF_Hand_1_Ca_BS"/>
</dbReference>
<dbReference type="Pfam" id="PF08414">
    <property type="entry name" value="NADPH_Ox"/>
    <property type="match status" value="1"/>
</dbReference>
<dbReference type="Pfam" id="PF08030">
    <property type="entry name" value="NAD_binding_6"/>
    <property type="match status" value="1"/>
</dbReference>
<dbReference type="GO" id="GO:0004601">
    <property type="term" value="F:peroxidase activity"/>
    <property type="evidence" value="ECO:0007669"/>
    <property type="project" value="UniProtKB-KW"/>
</dbReference>
<evidence type="ECO:0000259" key="17">
    <source>
        <dbReference type="PROSITE" id="PS51384"/>
    </source>
</evidence>
<keyword evidence="5" id="KW-0285">Flavoprotein</keyword>
<keyword evidence="10" id="KW-0521">NADP</keyword>
<name>A0A7J6H7J8_CANSA</name>
<evidence type="ECO:0000256" key="11">
    <source>
        <dbReference type="ARBA" id="ARBA00022989"/>
    </source>
</evidence>
<dbReference type="CDD" id="cd00051">
    <property type="entry name" value="EFh"/>
    <property type="match status" value="1"/>
</dbReference>
<dbReference type="GO" id="GO:0005509">
    <property type="term" value="F:calcium ion binding"/>
    <property type="evidence" value="ECO:0007669"/>
    <property type="project" value="InterPro"/>
</dbReference>
<dbReference type="InterPro" id="IPR011992">
    <property type="entry name" value="EF-hand-dom_pair"/>
</dbReference>
<evidence type="ECO:0000256" key="9">
    <source>
        <dbReference type="ARBA" id="ARBA00022837"/>
    </source>
</evidence>
<evidence type="ECO:0000256" key="15">
    <source>
        <dbReference type="SAM" id="Phobius"/>
    </source>
</evidence>
<feature type="domain" description="FAD-binding FR-type" evidence="17">
    <location>
        <begin position="624"/>
        <end position="748"/>
    </location>
</feature>
<feature type="domain" description="EF-hand" evidence="16">
    <location>
        <begin position="264"/>
        <end position="299"/>
    </location>
</feature>
<dbReference type="InterPro" id="IPR017938">
    <property type="entry name" value="Riboflavin_synthase-like_b-brl"/>
</dbReference>
<accession>A0A7J6H7J8</accession>
<dbReference type="Pfam" id="PF08022">
    <property type="entry name" value="FAD_binding_8"/>
    <property type="match status" value="1"/>
</dbReference>
<dbReference type="SUPFAM" id="SSF52343">
    <property type="entry name" value="Ferredoxin reductase-like, C-terminal NADP-linked domain"/>
    <property type="match status" value="1"/>
</dbReference>
<dbReference type="Proteomes" id="UP000525078">
    <property type="component" value="Unassembled WGS sequence"/>
</dbReference>
<dbReference type="EMBL" id="JAATIQ010000001">
    <property type="protein sequence ID" value="KAF4404679.1"/>
    <property type="molecule type" value="Genomic_DNA"/>
</dbReference>
<organism evidence="18 20">
    <name type="scientific">Cannabis sativa</name>
    <name type="common">Hemp</name>
    <name type="synonym">Marijuana</name>
    <dbReference type="NCBI Taxonomy" id="3483"/>
    <lineage>
        <taxon>Eukaryota</taxon>
        <taxon>Viridiplantae</taxon>
        <taxon>Streptophyta</taxon>
        <taxon>Embryophyta</taxon>
        <taxon>Tracheophyta</taxon>
        <taxon>Spermatophyta</taxon>
        <taxon>Magnoliopsida</taxon>
        <taxon>eudicotyledons</taxon>
        <taxon>Gunneridae</taxon>
        <taxon>Pentapetalae</taxon>
        <taxon>rosids</taxon>
        <taxon>fabids</taxon>
        <taxon>Rosales</taxon>
        <taxon>Cannabaceae</taxon>
        <taxon>Cannabis</taxon>
    </lineage>
</organism>
<dbReference type="InterPro" id="IPR013623">
    <property type="entry name" value="NADPH_Ox"/>
</dbReference>
<keyword evidence="6 15" id="KW-0812">Transmembrane</keyword>
<evidence type="ECO:0000256" key="7">
    <source>
        <dbReference type="ARBA" id="ARBA00022723"/>
    </source>
</evidence>
<dbReference type="PROSITE" id="PS00018">
    <property type="entry name" value="EF_HAND_1"/>
    <property type="match status" value="1"/>
</dbReference>
<dbReference type="EMBL" id="JAATIP010000028">
    <property type="protein sequence ID" value="KAF4390568.1"/>
    <property type="molecule type" value="Genomic_DNA"/>
</dbReference>
<dbReference type="InterPro" id="IPR013121">
    <property type="entry name" value="Fe_red_NAD-bd_6"/>
</dbReference>
<feature type="transmembrane region" description="Helical" evidence="15">
    <location>
        <begin position="529"/>
        <end position="550"/>
    </location>
</feature>
<keyword evidence="7" id="KW-0479">Metal-binding</keyword>
<dbReference type="FunFam" id="3.40.50.80:FF:000007">
    <property type="entry name" value="Respiratory burst oxidase protein A"/>
    <property type="match status" value="1"/>
</dbReference>
<evidence type="ECO:0000256" key="8">
    <source>
        <dbReference type="ARBA" id="ARBA00022827"/>
    </source>
</evidence>
<evidence type="ECO:0000256" key="6">
    <source>
        <dbReference type="ARBA" id="ARBA00022692"/>
    </source>
</evidence>
<dbReference type="FunFam" id="2.40.30.10:FF:000019">
    <property type="entry name" value="Respiratory burst oxidase homolog A"/>
    <property type="match status" value="1"/>
</dbReference>
<evidence type="ECO:0000256" key="12">
    <source>
        <dbReference type="ARBA" id="ARBA00023002"/>
    </source>
</evidence>
<dbReference type="SFLD" id="SFLDG01169">
    <property type="entry name" value="NADPH_oxidase_subgroup_(NOX)"/>
    <property type="match status" value="1"/>
</dbReference>
<dbReference type="InterPro" id="IPR013112">
    <property type="entry name" value="FAD-bd_8"/>
</dbReference>
<evidence type="ECO:0000256" key="1">
    <source>
        <dbReference type="ARBA" id="ARBA00004141"/>
    </source>
</evidence>
<evidence type="ECO:0000313" key="19">
    <source>
        <dbReference type="EMBL" id="KAF4404679.1"/>
    </source>
</evidence>
<evidence type="ECO:0000256" key="5">
    <source>
        <dbReference type="ARBA" id="ARBA00022630"/>
    </source>
</evidence>
<dbReference type="Proteomes" id="UP000583929">
    <property type="component" value="Unassembled WGS sequence"/>
</dbReference>
<feature type="compositionally biased region" description="Basic and acidic residues" evidence="14">
    <location>
        <begin position="1"/>
        <end position="18"/>
    </location>
</feature>
<evidence type="ECO:0000313" key="18">
    <source>
        <dbReference type="EMBL" id="KAF4390568.1"/>
    </source>
</evidence>
<feature type="transmembrane region" description="Helical" evidence="15">
    <location>
        <begin position="388"/>
        <end position="407"/>
    </location>
</feature>
<dbReference type="SUPFAM" id="SSF63380">
    <property type="entry name" value="Riboflavin synthase domain-like"/>
    <property type="match status" value="1"/>
</dbReference>
<evidence type="ECO:0000256" key="4">
    <source>
        <dbReference type="ARBA" id="ARBA00022559"/>
    </source>
</evidence>
<dbReference type="GO" id="GO:0005886">
    <property type="term" value="C:plasma membrane"/>
    <property type="evidence" value="ECO:0007669"/>
    <property type="project" value="TreeGrafter"/>
</dbReference>
<dbReference type="PROSITE" id="PS51384">
    <property type="entry name" value="FAD_FR"/>
    <property type="match status" value="1"/>
</dbReference>
<keyword evidence="9" id="KW-0106">Calcium</keyword>
<keyword evidence="8" id="KW-0274">FAD</keyword>
<dbReference type="PRINTS" id="PR00466">
    <property type="entry name" value="GP91PHOX"/>
</dbReference>
<dbReference type="InterPro" id="IPR050369">
    <property type="entry name" value="RBOH/FRE"/>
</dbReference>
<keyword evidence="21" id="KW-1185">Reference proteome</keyword>
<gene>
    <name evidence="18" type="ORF">F8388_006065</name>
    <name evidence="19" type="ORF">G4B88_006065</name>
</gene>
<proteinExistence type="inferred from homology"/>
<comment type="subcellular location">
    <subcellularLocation>
        <location evidence="1">Membrane</location>
        <topology evidence="1">Multi-pass membrane protein</topology>
    </subcellularLocation>
</comment>
<evidence type="ECO:0000259" key="16">
    <source>
        <dbReference type="PROSITE" id="PS50222"/>
    </source>
</evidence>
<keyword evidence="3" id="KW-0597">Phosphoprotein</keyword>
<dbReference type="GO" id="GO:0016174">
    <property type="term" value="F:NAD(P)H oxidase H2O2-forming activity"/>
    <property type="evidence" value="ECO:0007669"/>
    <property type="project" value="TreeGrafter"/>
</dbReference>
<dbReference type="Pfam" id="PF01794">
    <property type="entry name" value="Ferric_reduct"/>
    <property type="match status" value="1"/>
</dbReference>
<evidence type="ECO:0000256" key="3">
    <source>
        <dbReference type="ARBA" id="ARBA00022553"/>
    </source>
</evidence>
<protein>
    <submittedName>
        <fullName evidence="18">Uncharacterized protein</fullName>
    </submittedName>
</protein>
<dbReference type="InterPro" id="IPR000778">
    <property type="entry name" value="Cyt_b245_heavy_chain"/>
</dbReference>
<dbReference type="InterPro" id="IPR017927">
    <property type="entry name" value="FAD-bd_FR_type"/>
</dbReference>
<dbReference type="PANTHER" id="PTHR11972">
    <property type="entry name" value="NADPH OXIDASE"/>
    <property type="match status" value="1"/>
</dbReference>
<dbReference type="InterPro" id="IPR002048">
    <property type="entry name" value="EF_hand_dom"/>
</dbReference>
<dbReference type="PROSITE" id="PS50222">
    <property type="entry name" value="EF_HAND_2"/>
    <property type="match status" value="1"/>
</dbReference>
<dbReference type="Gene3D" id="3.40.50.80">
    <property type="entry name" value="Nucleotide-binding domain of ferredoxin-NADP reductase (FNR) module"/>
    <property type="match status" value="1"/>
</dbReference>
<evidence type="ECO:0000256" key="13">
    <source>
        <dbReference type="ARBA" id="ARBA00023136"/>
    </source>
</evidence>
<dbReference type="InterPro" id="IPR013130">
    <property type="entry name" value="Fe3_Rdtase_TM_dom"/>
</dbReference>
<keyword evidence="12" id="KW-0560">Oxidoreductase</keyword>
<keyword evidence="13 15" id="KW-0472">Membrane</keyword>
<evidence type="ECO:0000256" key="14">
    <source>
        <dbReference type="SAM" id="MobiDB-lite"/>
    </source>
</evidence>
<feature type="region of interest" description="Disordered" evidence="14">
    <location>
        <begin position="146"/>
        <end position="165"/>
    </location>
</feature>
<comment type="caution">
    <text evidence="18">The sequence shown here is derived from an EMBL/GenBank/DDBJ whole genome shotgun (WGS) entry which is preliminary data.</text>
</comment>
<reference evidence="20 21" key="1">
    <citation type="journal article" date="2020" name="bioRxiv">
        <title>Sequence and annotation of 42 cannabis genomes reveals extensive copy number variation in cannabinoid synthesis and pathogen resistance genes.</title>
        <authorList>
            <person name="Mckernan K.J."/>
            <person name="Helbert Y."/>
            <person name="Kane L.T."/>
            <person name="Ebling H."/>
            <person name="Zhang L."/>
            <person name="Liu B."/>
            <person name="Eaton Z."/>
            <person name="Mclaughlin S."/>
            <person name="Kingan S."/>
            <person name="Baybayan P."/>
            <person name="Concepcion G."/>
            <person name="Jordan M."/>
            <person name="Riva A."/>
            <person name="Barbazuk W."/>
            <person name="Harkins T."/>
        </authorList>
    </citation>
    <scope>NUCLEOTIDE SEQUENCE [LARGE SCALE GENOMIC DNA]</scope>
    <source>
        <strain evidence="20 21">cv. Jamaican Lion 4</strain>
        <strain evidence="19">Father</strain>
        <strain evidence="18">Mother</strain>
        <tissue evidence="18">Leaf</tissue>
    </source>
</reference>
<dbReference type="AlphaFoldDB" id="A0A7J6H7J8"/>
<keyword evidence="4" id="KW-0575">Peroxidase</keyword>
<feature type="compositionally biased region" description="Low complexity" evidence="14">
    <location>
        <begin position="147"/>
        <end position="161"/>
    </location>
</feature>
<dbReference type="CDD" id="cd06186">
    <property type="entry name" value="NOX_Duox_like_FAD_NADP"/>
    <property type="match status" value="1"/>
</dbReference>
<evidence type="ECO:0000313" key="21">
    <source>
        <dbReference type="Proteomes" id="UP000583929"/>
    </source>
</evidence>
<sequence>MRRSNSDKRRGGGDREMTKASYSSSSKDHQELAVSSADDDETSFMSRGAGFSGPLEMSKNNHNSKNNDDDDDDAYVEVTLDIHDDTVAVHSVQATTTGNEDPELALLTKKTLHDINKSSKSSSFGSSRFRTASSRVITHVSQELKRLASNSKRSSSTTASRRFNRNKSAAAHALKGLKFIAAKTGGATASAAWSAVEKRFDQLTANSDGLLHSSLFGECIGMNKESKEFAGELFRALARRRNISGEYINKAQLQEFWEQVADESFDSRLQTFFDMVDRDADGRITEEEVREIISLSASANKLSNIQKQSEEYAAMIMEELDPENAGYIMVHNLEMLLLQAPNQSVRVTDSRILSQMLSQKLKPTQESNALTRWWERTRYSLMDNWQRVWVMMLWLGIVSGLFTYKFIQYKNNEAAFEVMGYCVCIAKGGAETLKFNMALILLPVCRNTITWLRNKTKLGVVVPFDDNLNFHKVIAAAIVVGVGLHAGAHLTCDFPRILDASEDKYELIEPYFGEEQPESYWWFVKGVEGVTGIIMVVLMAIAFTLATPWFRRNKLNLPKFLKRLTGFNAFWYSHHLFVIVYTLLIVHGIYLYLTKTWYQKTTWMYLAVPVCLYACERLIRALRSSIKAVKILKVAVYPGNVLAIHMTKPQGFKYKSGQYMFVNCAAVSPFEWHPFSITSAPGDDYLSVHIRTLGDWTRQLKTVFSEICQPPTGGKSGLLRADIQVGGNNNPSFPKILIDGAFGAPAQDYKKYDVVLLVGLGIGATPMVSIVKDIINNMKAEENRSNNPSSSSVFRTQKAYYYWVTREQGSFEWFKGILNEVAEMDERGLIELHNYCTSVYEEGDARSALIAMLQSLHHAKSGVDVVSGTRVKSHFAKPNWRQVYKRIALQHPDSRVGVFYCGAPALTKELKQLASDFSHKTSTKFEFHKENF</sequence>
<dbReference type="PANTHER" id="PTHR11972:SF197">
    <property type="entry name" value="RESPIRATORY BURST OXIDASE HOMOLOG PROTEIN D"/>
    <property type="match status" value="1"/>
</dbReference>
<feature type="transmembrane region" description="Helical" evidence="15">
    <location>
        <begin position="570"/>
        <end position="590"/>
    </location>
</feature>
<feature type="region of interest" description="Disordered" evidence="14">
    <location>
        <begin position="1"/>
        <end position="72"/>
    </location>
</feature>
<comment type="similarity">
    <text evidence="2">Belongs to the RBOH (TC 5.B.1.3) family.</text>
</comment>
<dbReference type="Gene3D" id="1.10.238.10">
    <property type="entry name" value="EF-hand"/>
    <property type="match status" value="1"/>
</dbReference>
<dbReference type="InterPro" id="IPR039261">
    <property type="entry name" value="FNR_nucleotide-bd"/>
</dbReference>
<keyword evidence="11 15" id="KW-1133">Transmembrane helix</keyword>